<dbReference type="AlphaFoldDB" id="U9T8K1"/>
<protein>
    <submittedName>
        <fullName evidence="2">Uncharacterized protein</fullName>
    </submittedName>
</protein>
<reference evidence="2" key="1">
    <citation type="submission" date="2013-07" db="EMBL/GenBank/DDBJ databases">
        <title>The genome of an arbuscular mycorrhizal fungus provides insights into the evolution of the oldest plant symbiosis.</title>
        <authorList>
            <consortium name="DOE Joint Genome Institute"/>
            <person name="Tisserant E."/>
            <person name="Malbreil M."/>
            <person name="Kuo A."/>
            <person name="Kohler A."/>
            <person name="Symeonidi A."/>
            <person name="Balestrini R."/>
            <person name="Charron P."/>
            <person name="Duensing N."/>
            <person name="Frei-dit-Frey N."/>
            <person name="Gianinazzi-Pearson V."/>
            <person name="Gilbert B."/>
            <person name="Handa Y."/>
            <person name="Hijri M."/>
            <person name="Kaul R."/>
            <person name="Kawaguchi M."/>
            <person name="Krajinski F."/>
            <person name="Lammers P."/>
            <person name="Lapierre D."/>
            <person name="Masclaux F.G."/>
            <person name="Murat C."/>
            <person name="Morin E."/>
            <person name="Ndikumana S."/>
            <person name="Pagni M."/>
            <person name="Petitpierre D."/>
            <person name="Requena N."/>
            <person name="Rosikiewicz P."/>
            <person name="Riley R."/>
            <person name="Saito K."/>
            <person name="San Clemente H."/>
            <person name="Shapiro H."/>
            <person name="van Tuinen D."/>
            <person name="Becard G."/>
            <person name="Bonfante P."/>
            <person name="Paszkowski U."/>
            <person name="Shachar-Hill Y."/>
            <person name="Young J.P."/>
            <person name="Sanders I.R."/>
            <person name="Henrissat B."/>
            <person name="Rensing S.A."/>
            <person name="Grigoriev I.V."/>
            <person name="Corradi N."/>
            <person name="Roux C."/>
            <person name="Martin F."/>
        </authorList>
    </citation>
    <scope>NUCLEOTIDE SEQUENCE</scope>
    <source>
        <strain evidence="2">DAOM 197198</strain>
    </source>
</reference>
<evidence type="ECO:0000313" key="2">
    <source>
        <dbReference type="EMBL" id="ESA03737.1"/>
    </source>
</evidence>
<organism evidence="2">
    <name type="scientific">Rhizophagus irregularis (strain DAOM 181602 / DAOM 197198 / MUCL 43194)</name>
    <name type="common">Arbuscular mycorrhizal fungus</name>
    <name type="synonym">Glomus intraradices</name>
    <dbReference type="NCBI Taxonomy" id="747089"/>
    <lineage>
        <taxon>Eukaryota</taxon>
        <taxon>Fungi</taxon>
        <taxon>Fungi incertae sedis</taxon>
        <taxon>Mucoromycota</taxon>
        <taxon>Glomeromycotina</taxon>
        <taxon>Glomeromycetes</taxon>
        <taxon>Glomerales</taxon>
        <taxon>Glomeraceae</taxon>
        <taxon>Rhizophagus</taxon>
    </lineage>
</organism>
<feature type="compositionally biased region" description="Basic and acidic residues" evidence="1">
    <location>
        <begin position="396"/>
        <end position="419"/>
    </location>
</feature>
<dbReference type="EMBL" id="KI294845">
    <property type="protein sequence ID" value="ESA03737.1"/>
    <property type="molecule type" value="Genomic_DNA"/>
</dbReference>
<sequence length="456" mass="52205">MSETNTPTSTSILHQEMRRLEIKKYGELILFLKEQNLGLSETALKILENEENDEPEAWRQRATLNEEKVDELKARNANLEVENSDLKNKVVKLEQEHKSTSQVKTRSAANTKTCEASERQKKNVSGEIQSKRKKKQTLESSAQDSTSNHRMISENSGRIVETVTKSHDQIEPKVDTGNSDNTTESCMEDMIPDSAQKLSELFDKAIKTGQKQILYWFYYSLEFENRFRSLTMDGKVKYKTARSKIYRVMKPFLPMITDVNLRKRTERARKILKLFGEGAYYKSVDFENRDILSYYDDAFMKRFDDDSGDETFERGCRNSIQPEASEFSDEGSQNETSAGSSSSDSDSDESIDSNHQIHYESSNEESQNENSVSSPNSDTDYDESDAKLISPNSEDSESRRGGPIDHPNHDILREEMTRSEDSHFFTPRLFHPRLASRKKQLSAWAVATPIPGTFLP</sequence>
<name>U9T8K1_RHIID</name>
<feature type="compositionally biased region" description="Polar residues" evidence="1">
    <location>
        <begin position="138"/>
        <end position="156"/>
    </location>
</feature>
<feature type="compositionally biased region" description="Polar residues" evidence="1">
    <location>
        <begin position="330"/>
        <end position="339"/>
    </location>
</feature>
<accession>U9T8K1</accession>
<gene>
    <name evidence="2" type="ORF">GLOINDRAFT_5290</name>
</gene>
<feature type="compositionally biased region" description="Polar residues" evidence="1">
    <location>
        <begin position="100"/>
        <end position="114"/>
    </location>
</feature>
<evidence type="ECO:0000256" key="1">
    <source>
        <dbReference type="SAM" id="MobiDB-lite"/>
    </source>
</evidence>
<dbReference type="VEuPathDB" id="FungiDB:RhiirFUN_001258"/>
<dbReference type="HOGENOM" id="CLU_600121_0_0_1"/>
<feature type="region of interest" description="Disordered" evidence="1">
    <location>
        <begin position="320"/>
        <end position="419"/>
    </location>
</feature>
<feature type="region of interest" description="Disordered" evidence="1">
    <location>
        <begin position="94"/>
        <end position="159"/>
    </location>
</feature>
<proteinExistence type="predicted"/>
<feature type="compositionally biased region" description="Low complexity" evidence="1">
    <location>
        <begin position="368"/>
        <end position="377"/>
    </location>
</feature>